<name>A0A7I7NJL2_9MYCO</name>
<accession>A0A7I7NJL2</accession>
<gene>
    <name evidence="1" type="ORF">MLAC_20680</name>
</gene>
<dbReference type="AlphaFoldDB" id="A0A7I7NJL2"/>
<dbReference type="Proteomes" id="UP000466396">
    <property type="component" value="Chromosome"/>
</dbReference>
<protein>
    <submittedName>
        <fullName evidence="1">Uncharacterized protein</fullName>
    </submittedName>
</protein>
<sequence>MGGHGVGFLDNQVHGRNFRLYRSFASKDLVDLLITGLCDLGQSITQMIHCIRDSIALVTFDLALAHDGGQTLLATPIPLDQIVGRASPIAGQL</sequence>
<keyword evidence="2" id="KW-1185">Reference proteome</keyword>
<proteinExistence type="predicted"/>
<dbReference type="KEGG" id="mlj:MLAC_20680"/>
<dbReference type="EMBL" id="AP022581">
    <property type="protein sequence ID" value="BBX96774.1"/>
    <property type="molecule type" value="Genomic_DNA"/>
</dbReference>
<evidence type="ECO:0000313" key="2">
    <source>
        <dbReference type="Proteomes" id="UP000466396"/>
    </source>
</evidence>
<organism evidence="1 2">
    <name type="scientific">Mycobacterium lacus</name>
    <dbReference type="NCBI Taxonomy" id="169765"/>
    <lineage>
        <taxon>Bacteria</taxon>
        <taxon>Bacillati</taxon>
        <taxon>Actinomycetota</taxon>
        <taxon>Actinomycetes</taxon>
        <taxon>Mycobacteriales</taxon>
        <taxon>Mycobacteriaceae</taxon>
        <taxon>Mycobacterium</taxon>
    </lineage>
</organism>
<reference evidence="1 2" key="1">
    <citation type="journal article" date="2019" name="Emerg. Microbes Infect.">
        <title>Comprehensive subspecies identification of 175 nontuberculous mycobacteria species based on 7547 genomic profiles.</title>
        <authorList>
            <person name="Matsumoto Y."/>
            <person name="Kinjo T."/>
            <person name="Motooka D."/>
            <person name="Nabeya D."/>
            <person name="Jung N."/>
            <person name="Uechi K."/>
            <person name="Horii T."/>
            <person name="Iida T."/>
            <person name="Fujita J."/>
            <person name="Nakamura S."/>
        </authorList>
    </citation>
    <scope>NUCLEOTIDE SEQUENCE [LARGE SCALE GENOMIC DNA]</scope>
    <source>
        <strain evidence="1 2">JCM 15657</strain>
    </source>
</reference>
<evidence type="ECO:0000313" key="1">
    <source>
        <dbReference type="EMBL" id="BBX96774.1"/>
    </source>
</evidence>